<dbReference type="GO" id="GO:0016197">
    <property type="term" value="P:endosomal transport"/>
    <property type="evidence" value="ECO:0007669"/>
    <property type="project" value="TreeGrafter"/>
</dbReference>
<dbReference type="InterPro" id="IPR002048">
    <property type="entry name" value="EF_hand_dom"/>
</dbReference>
<dbReference type="PANTHER" id="PTHR11216">
    <property type="entry name" value="EH DOMAIN"/>
    <property type="match status" value="1"/>
</dbReference>
<feature type="domain" description="EH" evidence="3">
    <location>
        <begin position="97"/>
        <end position="183"/>
    </location>
</feature>
<dbReference type="PROSITE" id="PS50031">
    <property type="entry name" value="EH"/>
    <property type="match status" value="1"/>
</dbReference>
<accession>D7G6C5</accession>
<dbReference type="GO" id="GO:0006897">
    <property type="term" value="P:endocytosis"/>
    <property type="evidence" value="ECO:0007669"/>
    <property type="project" value="TreeGrafter"/>
</dbReference>
<dbReference type="Proteomes" id="UP000002630">
    <property type="component" value="Linkage Group LG04"/>
</dbReference>
<feature type="region of interest" description="Disordered" evidence="2">
    <location>
        <begin position="177"/>
        <end position="227"/>
    </location>
</feature>
<dbReference type="SUPFAM" id="SSF47473">
    <property type="entry name" value="EF-hand"/>
    <property type="match status" value="1"/>
</dbReference>
<dbReference type="GO" id="GO:0005886">
    <property type="term" value="C:plasma membrane"/>
    <property type="evidence" value="ECO:0007669"/>
    <property type="project" value="TreeGrafter"/>
</dbReference>
<gene>
    <name evidence="5" type="ORF">Esi_0073_0092</name>
</gene>
<dbReference type="AlphaFoldDB" id="D7G6C5"/>
<dbReference type="EMBL" id="FN648960">
    <property type="protein sequence ID" value="CBJ27520.1"/>
    <property type="molecule type" value="Genomic_DNA"/>
</dbReference>
<dbReference type="Gene3D" id="1.10.238.10">
    <property type="entry name" value="EF-hand"/>
    <property type="match status" value="1"/>
</dbReference>
<feature type="compositionally biased region" description="Polar residues" evidence="2">
    <location>
        <begin position="275"/>
        <end position="294"/>
    </location>
</feature>
<dbReference type="Pfam" id="PF12763">
    <property type="entry name" value="EH"/>
    <property type="match status" value="1"/>
</dbReference>
<keyword evidence="1" id="KW-0175">Coiled coil</keyword>
<feature type="domain" description="EF-hand" evidence="4">
    <location>
        <begin position="132"/>
        <end position="161"/>
    </location>
</feature>
<organism evidence="5 6">
    <name type="scientific">Ectocarpus siliculosus</name>
    <name type="common">Brown alga</name>
    <name type="synonym">Conferva siliculosa</name>
    <dbReference type="NCBI Taxonomy" id="2880"/>
    <lineage>
        <taxon>Eukaryota</taxon>
        <taxon>Sar</taxon>
        <taxon>Stramenopiles</taxon>
        <taxon>Ochrophyta</taxon>
        <taxon>PX clade</taxon>
        <taxon>Phaeophyceae</taxon>
        <taxon>Ectocarpales</taxon>
        <taxon>Ectocarpaceae</taxon>
        <taxon>Ectocarpus</taxon>
    </lineage>
</organism>
<feature type="compositionally biased region" description="Pro residues" evidence="2">
    <location>
        <begin position="495"/>
        <end position="513"/>
    </location>
</feature>
<feature type="compositionally biased region" description="Polar residues" evidence="2">
    <location>
        <begin position="181"/>
        <end position="191"/>
    </location>
</feature>
<dbReference type="GO" id="GO:0005737">
    <property type="term" value="C:cytoplasm"/>
    <property type="evidence" value="ECO:0007669"/>
    <property type="project" value="TreeGrafter"/>
</dbReference>
<dbReference type="eggNOG" id="KOG0998">
    <property type="taxonomic scope" value="Eukaryota"/>
</dbReference>
<feature type="domain" description="EF-hand" evidence="4">
    <location>
        <begin position="96"/>
        <end position="131"/>
    </location>
</feature>
<dbReference type="SMART" id="SM00054">
    <property type="entry name" value="EFh"/>
    <property type="match status" value="2"/>
</dbReference>
<feature type="region of interest" description="Disordered" evidence="2">
    <location>
        <begin position="254"/>
        <end position="310"/>
    </location>
</feature>
<dbReference type="InParanoid" id="D7G6C5"/>
<evidence type="ECO:0000313" key="5">
    <source>
        <dbReference type="EMBL" id="CBJ27520.1"/>
    </source>
</evidence>
<evidence type="ECO:0008006" key="7">
    <source>
        <dbReference type="Google" id="ProtNLM"/>
    </source>
</evidence>
<evidence type="ECO:0000256" key="2">
    <source>
        <dbReference type="SAM" id="MobiDB-lite"/>
    </source>
</evidence>
<dbReference type="SMART" id="SM00027">
    <property type="entry name" value="EH"/>
    <property type="match status" value="1"/>
</dbReference>
<dbReference type="InterPro" id="IPR000261">
    <property type="entry name" value="EH_dom"/>
</dbReference>
<dbReference type="OMA" id="GHFLQTS"/>
<feature type="region of interest" description="Disordered" evidence="2">
    <location>
        <begin position="445"/>
        <end position="563"/>
    </location>
</feature>
<dbReference type="PROSITE" id="PS50222">
    <property type="entry name" value="EF_HAND_2"/>
    <property type="match status" value="2"/>
</dbReference>
<dbReference type="InterPro" id="IPR011992">
    <property type="entry name" value="EF-hand-dom_pair"/>
</dbReference>
<dbReference type="PANTHER" id="PTHR11216:SF174">
    <property type="entry name" value="GH06923P"/>
    <property type="match status" value="1"/>
</dbReference>
<feature type="coiled-coil region" evidence="1">
    <location>
        <begin position="377"/>
        <end position="411"/>
    </location>
</feature>
<protein>
    <recommendedName>
        <fullName evidence="7">Calmodulin</fullName>
    </recommendedName>
</protein>
<reference evidence="5 6" key="1">
    <citation type="journal article" date="2010" name="Nature">
        <title>The Ectocarpus genome and the independent evolution of multicellularity in brown algae.</title>
        <authorList>
            <person name="Cock J.M."/>
            <person name="Sterck L."/>
            <person name="Rouze P."/>
            <person name="Scornet D."/>
            <person name="Allen A.E."/>
            <person name="Amoutzias G."/>
            <person name="Anthouard V."/>
            <person name="Artiguenave F."/>
            <person name="Aury J.M."/>
            <person name="Badger J.H."/>
            <person name="Beszteri B."/>
            <person name="Billiau K."/>
            <person name="Bonnet E."/>
            <person name="Bothwell J.H."/>
            <person name="Bowler C."/>
            <person name="Boyen C."/>
            <person name="Brownlee C."/>
            <person name="Carrano C.J."/>
            <person name="Charrier B."/>
            <person name="Cho G.Y."/>
            <person name="Coelho S.M."/>
            <person name="Collen J."/>
            <person name="Corre E."/>
            <person name="Da Silva C."/>
            <person name="Delage L."/>
            <person name="Delaroque N."/>
            <person name="Dittami S.M."/>
            <person name="Doulbeau S."/>
            <person name="Elias M."/>
            <person name="Farnham G."/>
            <person name="Gachon C.M."/>
            <person name="Gschloessl B."/>
            <person name="Heesch S."/>
            <person name="Jabbari K."/>
            <person name="Jubin C."/>
            <person name="Kawai H."/>
            <person name="Kimura K."/>
            <person name="Kloareg B."/>
            <person name="Kupper F.C."/>
            <person name="Lang D."/>
            <person name="Le Bail A."/>
            <person name="Leblanc C."/>
            <person name="Lerouge P."/>
            <person name="Lohr M."/>
            <person name="Lopez P.J."/>
            <person name="Martens C."/>
            <person name="Maumus F."/>
            <person name="Michel G."/>
            <person name="Miranda-Saavedra D."/>
            <person name="Morales J."/>
            <person name="Moreau H."/>
            <person name="Motomura T."/>
            <person name="Nagasato C."/>
            <person name="Napoli C.A."/>
            <person name="Nelson D.R."/>
            <person name="Nyvall-Collen P."/>
            <person name="Peters A.F."/>
            <person name="Pommier C."/>
            <person name="Potin P."/>
            <person name="Poulain J."/>
            <person name="Quesneville H."/>
            <person name="Read B."/>
            <person name="Rensing S.A."/>
            <person name="Ritter A."/>
            <person name="Rousvoal S."/>
            <person name="Samanta M."/>
            <person name="Samson G."/>
            <person name="Schroeder D.C."/>
            <person name="Segurens B."/>
            <person name="Strittmatter M."/>
            <person name="Tonon T."/>
            <person name="Tregear J.W."/>
            <person name="Valentin K."/>
            <person name="von Dassow P."/>
            <person name="Yamagishi T."/>
            <person name="Van de Peer Y."/>
            <person name="Wincker P."/>
        </authorList>
    </citation>
    <scope>NUCLEOTIDE SEQUENCE [LARGE SCALE GENOMIC DNA]</scope>
    <source>
        <strain evidence="6">Ec32 / CCAP1310/4</strain>
    </source>
</reference>
<evidence type="ECO:0000313" key="6">
    <source>
        <dbReference type="Proteomes" id="UP000002630"/>
    </source>
</evidence>
<evidence type="ECO:0000259" key="4">
    <source>
        <dbReference type="PROSITE" id="PS50222"/>
    </source>
</evidence>
<dbReference type="OrthoDB" id="524326at2759"/>
<dbReference type="EMBL" id="FN649729">
    <property type="protein sequence ID" value="CBJ27520.1"/>
    <property type="molecule type" value="Genomic_DNA"/>
</dbReference>
<dbReference type="CDD" id="cd00052">
    <property type="entry name" value="EH"/>
    <property type="match status" value="1"/>
</dbReference>
<evidence type="ECO:0000259" key="3">
    <source>
        <dbReference type="PROSITE" id="PS50031"/>
    </source>
</evidence>
<feature type="compositionally biased region" description="Pro residues" evidence="2">
    <location>
        <begin position="203"/>
        <end position="220"/>
    </location>
</feature>
<dbReference type="GO" id="GO:0005509">
    <property type="term" value="F:calcium ion binding"/>
    <property type="evidence" value="ECO:0007669"/>
    <property type="project" value="InterPro"/>
</dbReference>
<sequence>MKIWDISAGDPSLNYLRPEDFYVAMRLIAMAQASPGVPISAERLALERTSSFPLARMQNVPPPPTGSVSQGLALSGGALVAHEPLVGADPYAMSGQERSKYESIFPTYDSDRDGFVTGTEAVDLFSKSRLPREIWQLADADGDSKLSLAEFCIGMHLIVCVSKKGLPCPMTRPPSLLPGTRSASGVVTNPAQAHGGSLATSVPPSPVVRPSPAMRPPSSPPAVMMPLGTAASNSDAFSALAVDLATKDLMSTVGSEAEAKTPASEQGPPALEPPMTSTQHQPNTAVSRSPTGTHVSDHTSPEGESSPAGMQELSAASSALLAVTRDASTAHSQATAAQSSSIHSMKKLVEILKAEKESLSSIVKAGRATQTDNEQLLRDMGTELENLRHELDCLRNEYQKQQGETAELRARVARTGVDRATLLAEIKACDSSIRTQKEENAFLRQHVLGENGTLKEKDSEPTTANGEDEGSSLAGKMAEQLEVSPAPEEAKPTTDAPPEPMMPAKTPPPPPHGMVPQPTAVEDPFAEVVEEQGSRSAGPSSPNPLGDEPPELNTAVEREQSGFDAFPAVDDAFENGTDPFAVDGLSANGSGEAVADPFTATDAVFTNATAAADGFDAFPAADAQQFDAFGQ</sequence>
<dbReference type="STRING" id="2880.D7G6C5"/>
<proteinExistence type="predicted"/>
<evidence type="ECO:0000256" key="1">
    <source>
        <dbReference type="SAM" id="Coils"/>
    </source>
</evidence>
<name>D7G6C5_ECTSI</name>
<keyword evidence="6" id="KW-1185">Reference proteome</keyword>